<gene>
    <name evidence="10" type="ORF">BRCON_1126</name>
</gene>
<evidence type="ECO:0000256" key="4">
    <source>
        <dbReference type="ARBA" id="ARBA00022692"/>
    </source>
</evidence>
<keyword evidence="3 10" id="KW-0132">Cell division</keyword>
<reference evidence="10 11" key="1">
    <citation type="submission" date="2018-05" db="EMBL/GenBank/DDBJ databases">
        <title>A metagenomic window into the 2 km-deep terrestrial subsurface aquifer revealed taxonomically and functionally diverse microbial community comprising novel uncultured bacterial lineages.</title>
        <authorList>
            <person name="Kadnikov V.V."/>
            <person name="Mardanov A.V."/>
            <person name="Beletsky A.V."/>
            <person name="Banks D."/>
            <person name="Pimenov N.V."/>
            <person name="Frank Y.A."/>
            <person name="Karnachuk O.V."/>
            <person name="Ravin N.V."/>
        </authorList>
    </citation>
    <scope>NUCLEOTIDE SEQUENCE [LARGE SCALE GENOMIC DNA]</scope>
    <source>
        <strain evidence="10">BY</strain>
    </source>
</reference>
<feature type="compositionally biased region" description="Basic and acidic residues" evidence="7">
    <location>
        <begin position="309"/>
        <end position="321"/>
    </location>
</feature>
<dbReference type="GO" id="GO:0090529">
    <property type="term" value="P:cell septum assembly"/>
    <property type="evidence" value="ECO:0007669"/>
    <property type="project" value="InterPro"/>
</dbReference>
<dbReference type="InterPro" id="IPR045335">
    <property type="entry name" value="FtsQ_C_sf"/>
</dbReference>
<keyword evidence="5 8" id="KW-1133">Transmembrane helix</keyword>
<dbReference type="EMBL" id="CP030759">
    <property type="protein sequence ID" value="AXA35903.1"/>
    <property type="molecule type" value="Genomic_DNA"/>
</dbReference>
<evidence type="ECO:0000256" key="2">
    <source>
        <dbReference type="ARBA" id="ARBA00022519"/>
    </source>
</evidence>
<evidence type="ECO:0000259" key="9">
    <source>
        <dbReference type="Pfam" id="PF03799"/>
    </source>
</evidence>
<dbReference type="KEGG" id="schv:BRCON_1126"/>
<dbReference type="Pfam" id="PF03799">
    <property type="entry name" value="FtsQ_DivIB_C"/>
    <property type="match status" value="1"/>
</dbReference>
<evidence type="ECO:0000313" key="10">
    <source>
        <dbReference type="EMBL" id="AXA35903.1"/>
    </source>
</evidence>
<evidence type="ECO:0000313" key="11">
    <source>
        <dbReference type="Proteomes" id="UP000262583"/>
    </source>
</evidence>
<keyword evidence="4 8" id="KW-0812">Transmembrane</keyword>
<keyword evidence="2" id="KW-0997">Cell inner membrane</keyword>
<feature type="region of interest" description="Disordered" evidence="7">
    <location>
        <begin position="309"/>
        <end position="382"/>
    </location>
</feature>
<keyword evidence="6" id="KW-0131">Cell cycle</keyword>
<dbReference type="PANTHER" id="PTHR35851">
    <property type="entry name" value="CELL DIVISION PROTEIN FTSQ"/>
    <property type="match status" value="1"/>
</dbReference>
<feature type="transmembrane region" description="Helical" evidence="8">
    <location>
        <begin position="36"/>
        <end position="54"/>
    </location>
</feature>
<feature type="domain" description="Cell division protein FtsQ/DivIB C-terminal" evidence="9">
    <location>
        <begin position="142"/>
        <end position="277"/>
    </location>
</feature>
<feature type="compositionally biased region" description="Basic and acidic residues" evidence="7">
    <location>
        <begin position="8"/>
        <end position="18"/>
    </location>
</feature>
<evidence type="ECO:0000256" key="1">
    <source>
        <dbReference type="ARBA" id="ARBA00022475"/>
    </source>
</evidence>
<sequence>MAYLAPKSKREVVRDVTSGRRAPKSRDHRGRRRRSPLLFLFYLIGTSLAVWAIAQASYQWVLDQPYFRLRTLKIVGVSKPLEDELRSLTSELLGPNPNLLAINLTKLQRDLAAYPKIRQPRVSISYPDTLLVSAAERVPVAIVSADGFYLVDREGYVVDRVRPAALREYDLPYITGIAGSEVEVGKQIPNVVLRRALELVETLRDRNPELYSWLSEVNLAKDPVAQFDNITARLRGGMEVRFGDKNPVEKLPALDFFVQQQKQQGNDPFSLAYVDLRFRNQIVYMDRATALALRAGLLEDIEATAKESEAAEKKKDSHADKTASNARSASFGGPASENQNPQTKRKSESVRSENRSRQAGNVEDGTIEFSHEPSVVSDLQPEVPQRRSRFFFWRRQASQTRQPILLAPVDDQSE</sequence>
<dbReference type="Gene3D" id="3.40.50.11690">
    <property type="entry name" value="Cell division protein FtsQ/DivIB"/>
    <property type="match status" value="1"/>
</dbReference>
<organism evidence="10 11">
    <name type="scientific">Sumerlaea chitinivorans</name>
    <dbReference type="NCBI Taxonomy" id="2250252"/>
    <lineage>
        <taxon>Bacteria</taxon>
        <taxon>Candidatus Sumerlaeota</taxon>
        <taxon>Candidatus Sumerlaeia</taxon>
        <taxon>Candidatus Sumerlaeales</taxon>
        <taxon>Candidatus Sumerlaeaceae</taxon>
        <taxon>Candidatus Sumerlaea</taxon>
    </lineage>
</organism>
<dbReference type="AlphaFoldDB" id="A0A2Z4Y5X3"/>
<dbReference type="PANTHER" id="PTHR35851:SF1">
    <property type="entry name" value="CELL DIVISION PROTEIN FTSQ"/>
    <property type="match status" value="1"/>
</dbReference>
<feature type="compositionally biased region" description="Basic and acidic residues" evidence="7">
    <location>
        <begin position="345"/>
        <end position="356"/>
    </location>
</feature>
<feature type="region of interest" description="Disordered" evidence="7">
    <location>
        <begin position="1"/>
        <end position="29"/>
    </location>
</feature>
<name>A0A2Z4Y5X3_SUMC1</name>
<dbReference type="InterPro" id="IPR005548">
    <property type="entry name" value="Cell_div_FtsQ/DivIB_C"/>
</dbReference>
<evidence type="ECO:0000256" key="7">
    <source>
        <dbReference type="SAM" id="MobiDB-lite"/>
    </source>
</evidence>
<evidence type="ECO:0000256" key="3">
    <source>
        <dbReference type="ARBA" id="ARBA00022618"/>
    </source>
</evidence>
<keyword evidence="1" id="KW-1003">Cell membrane</keyword>
<accession>A0A2Z4Y5X3</accession>
<keyword evidence="8" id="KW-0472">Membrane</keyword>
<evidence type="ECO:0000256" key="6">
    <source>
        <dbReference type="ARBA" id="ARBA00023306"/>
    </source>
</evidence>
<evidence type="ECO:0000256" key="8">
    <source>
        <dbReference type="SAM" id="Phobius"/>
    </source>
</evidence>
<dbReference type="InterPro" id="IPR026579">
    <property type="entry name" value="FtsQ"/>
</dbReference>
<dbReference type="Proteomes" id="UP000262583">
    <property type="component" value="Chromosome"/>
</dbReference>
<protein>
    <submittedName>
        <fullName evidence="10">Cell division protein FtsQ</fullName>
    </submittedName>
</protein>
<evidence type="ECO:0000256" key="5">
    <source>
        <dbReference type="ARBA" id="ARBA00022989"/>
    </source>
</evidence>
<proteinExistence type="predicted"/>